<comment type="caution">
    <text evidence="1">The sequence shown here is derived from an EMBL/GenBank/DDBJ whole genome shotgun (WGS) entry which is preliminary data.</text>
</comment>
<reference evidence="1 2" key="1">
    <citation type="journal article" date="2023" name="Plants (Basel)">
        <title>Bridging the Gap: Combining Genomics and Transcriptomics Approaches to Understand Stylosanthes scabra, an Orphan Legume from the Brazilian Caatinga.</title>
        <authorList>
            <person name="Ferreira-Neto J.R.C."/>
            <person name="da Silva M.D."/>
            <person name="Binneck E."/>
            <person name="de Melo N.F."/>
            <person name="da Silva R.H."/>
            <person name="de Melo A.L.T.M."/>
            <person name="Pandolfi V."/>
            <person name="Bustamante F.O."/>
            <person name="Brasileiro-Vidal A.C."/>
            <person name="Benko-Iseppon A.M."/>
        </authorList>
    </citation>
    <scope>NUCLEOTIDE SEQUENCE [LARGE SCALE GENOMIC DNA]</scope>
    <source>
        <tissue evidence="1">Leaves</tissue>
    </source>
</reference>
<name>A0ABU6SA59_9FABA</name>
<dbReference type="Proteomes" id="UP001341840">
    <property type="component" value="Unassembled WGS sequence"/>
</dbReference>
<keyword evidence="2" id="KW-1185">Reference proteome</keyword>
<evidence type="ECO:0000313" key="1">
    <source>
        <dbReference type="EMBL" id="MED6133109.1"/>
    </source>
</evidence>
<proteinExistence type="predicted"/>
<protein>
    <submittedName>
        <fullName evidence="1">Uncharacterized protein</fullName>
    </submittedName>
</protein>
<accession>A0ABU6SA59</accession>
<evidence type="ECO:0000313" key="2">
    <source>
        <dbReference type="Proteomes" id="UP001341840"/>
    </source>
</evidence>
<dbReference type="EMBL" id="JASCZI010060508">
    <property type="protein sequence ID" value="MED6133109.1"/>
    <property type="molecule type" value="Genomic_DNA"/>
</dbReference>
<organism evidence="1 2">
    <name type="scientific">Stylosanthes scabra</name>
    <dbReference type="NCBI Taxonomy" id="79078"/>
    <lineage>
        <taxon>Eukaryota</taxon>
        <taxon>Viridiplantae</taxon>
        <taxon>Streptophyta</taxon>
        <taxon>Embryophyta</taxon>
        <taxon>Tracheophyta</taxon>
        <taxon>Spermatophyta</taxon>
        <taxon>Magnoliopsida</taxon>
        <taxon>eudicotyledons</taxon>
        <taxon>Gunneridae</taxon>
        <taxon>Pentapetalae</taxon>
        <taxon>rosids</taxon>
        <taxon>fabids</taxon>
        <taxon>Fabales</taxon>
        <taxon>Fabaceae</taxon>
        <taxon>Papilionoideae</taxon>
        <taxon>50 kb inversion clade</taxon>
        <taxon>dalbergioids sensu lato</taxon>
        <taxon>Dalbergieae</taxon>
        <taxon>Pterocarpus clade</taxon>
        <taxon>Stylosanthes</taxon>
    </lineage>
</organism>
<sequence>MLLDGRARKCPMVVQNYRAIVDGANPLPTYLRPEENNLHREDDLDNIYEVREEARMRQQAAKELLAARYNKKVKSRELEEGDLVLRRADIRGKNALPSGQSAWKRSIQAPHC</sequence>
<gene>
    <name evidence="1" type="ORF">PIB30_025421</name>
</gene>